<evidence type="ECO:0000313" key="4">
    <source>
        <dbReference type="EMBL" id="PRX41845.1"/>
    </source>
</evidence>
<evidence type="ECO:0000256" key="2">
    <source>
        <dbReference type="SAM" id="Phobius"/>
    </source>
</evidence>
<organism evidence="4 5">
    <name type="scientific">Planifilum fimeticola</name>
    <dbReference type="NCBI Taxonomy" id="201975"/>
    <lineage>
        <taxon>Bacteria</taxon>
        <taxon>Bacillati</taxon>
        <taxon>Bacillota</taxon>
        <taxon>Bacilli</taxon>
        <taxon>Bacillales</taxon>
        <taxon>Thermoactinomycetaceae</taxon>
        <taxon>Planifilum</taxon>
    </lineage>
</organism>
<dbReference type="InterPro" id="IPR010982">
    <property type="entry name" value="Lambda_DNA-bd_dom_sf"/>
</dbReference>
<sequence length="408" mass="46067">MSEDIGYRLRRAREARGLTVDEVADRIRIKKAYVMAMEQGQFDALPSPFYARSYLRTYAHFLGLDASAVLREYREQTSEQGNFERPFSRGWERGTRRPPVREEGGSRQWPLPEREDREPPSWTGKGRAWERESSSYGPERSDNIPYRSTAYPNGQSQEWEEVSRESPPGAGSFSADPALPHSHSSYSTRPLRSLSMSQDVQPRGELEYPMRSADPGDGRALPMVVEERSGEAELVSHLSRRRKSASKEKEGTFGKWYNRFLIAGTVLLIPAALAVGILIWGEDKQPINAGDRTEVSADGSGTDKKEPIVYPTETSKSGPDHFELTQADKIELKIDAESECRIEIREQEVGKKLEEVTLKSGSAPFAYESDKEDLWVELKPSKSVKISVNGKNVGEYKKQKVVHIRLVK</sequence>
<feature type="compositionally biased region" description="Polar residues" evidence="1">
    <location>
        <begin position="182"/>
        <end position="193"/>
    </location>
</feature>
<dbReference type="CDD" id="cd00093">
    <property type="entry name" value="HTH_XRE"/>
    <property type="match status" value="1"/>
</dbReference>
<feature type="compositionally biased region" description="Basic and acidic residues" evidence="1">
    <location>
        <begin position="288"/>
        <end position="307"/>
    </location>
</feature>
<accession>A0A2T0LHP6</accession>
<feature type="transmembrane region" description="Helical" evidence="2">
    <location>
        <begin position="256"/>
        <end position="280"/>
    </location>
</feature>
<dbReference type="SMART" id="SM00530">
    <property type="entry name" value="HTH_XRE"/>
    <property type="match status" value="1"/>
</dbReference>
<dbReference type="RefSeq" id="WP_170070351.1">
    <property type="nucleotide sequence ID" value="NZ_PVNE01000004.1"/>
</dbReference>
<protein>
    <submittedName>
        <fullName evidence="4">Helix-turn-helix protein</fullName>
    </submittedName>
</protein>
<dbReference type="Pfam" id="PF13413">
    <property type="entry name" value="HTH_25"/>
    <property type="match status" value="1"/>
</dbReference>
<keyword evidence="5" id="KW-1185">Reference proteome</keyword>
<dbReference type="GO" id="GO:0003677">
    <property type="term" value="F:DNA binding"/>
    <property type="evidence" value="ECO:0007669"/>
    <property type="project" value="InterPro"/>
</dbReference>
<keyword evidence="2" id="KW-0472">Membrane</keyword>
<dbReference type="PANTHER" id="PTHR34475:SF1">
    <property type="entry name" value="CYTOSKELETON PROTEIN RODZ"/>
    <property type="match status" value="1"/>
</dbReference>
<dbReference type="InterPro" id="IPR050400">
    <property type="entry name" value="Bact_Cytoskel_RodZ"/>
</dbReference>
<feature type="region of interest" description="Disordered" evidence="1">
    <location>
        <begin position="288"/>
        <end position="321"/>
    </location>
</feature>
<dbReference type="Proteomes" id="UP000237797">
    <property type="component" value="Unassembled WGS sequence"/>
</dbReference>
<comment type="caution">
    <text evidence="4">The sequence shown here is derived from an EMBL/GenBank/DDBJ whole genome shotgun (WGS) entry which is preliminary data.</text>
</comment>
<feature type="region of interest" description="Disordered" evidence="1">
    <location>
        <begin position="76"/>
        <end position="193"/>
    </location>
</feature>
<gene>
    <name evidence="4" type="ORF">CLV97_10485</name>
</gene>
<name>A0A2T0LHP6_9BACL</name>
<dbReference type="PANTHER" id="PTHR34475">
    <property type="match status" value="1"/>
</dbReference>
<dbReference type="InterPro" id="IPR001387">
    <property type="entry name" value="Cro/C1-type_HTH"/>
</dbReference>
<feature type="compositionally biased region" description="Basic and acidic residues" evidence="1">
    <location>
        <begin position="86"/>
        <end position="105"/>
    </location>
</feature>
<feature type="domain" description="HTH cro/C1-type" evidence="3">
    <location>
        <begin position="9"/>
        <end position="41"/>
    </location>
</feature>
<dbReference type="AlphaFoldDB" id="A0A2T0LHP6"/>
<dbReference type="SUPFAM" id="SSF47413">
    <property type="entry name" value="lambda repressor-like DNA-binding domains"/>
    <property type="match status" value="1"/>
</dbReference>
<reference evidence="4 5" key="1">
    <citation type="submission" date="2018-03" db="EMBL/GenBank/DDBJ databases">
        <title>Genomic Encyclopedia of Archaeal and Bacterial Type Strains, Phase II (KMG-II): from individual species to whole genera.</title>
        <authorList>
            <person name="Goeker M."/>
        </authorList>
    </citation>
    <scope>NUCLEOTIDE SEQUENCE [LARGE SCALE GENOMIC DNA]</scope>
    <source>
        <strain evidence="4 5">DSM 44946</strain>
    </source>
</reference>
<dbReference type="PROSITE" id="PS50943">
    <property type="entry name" value="HTH_CROC1"/>
    <property type="match status" value="1"/>
</dbReference>
<evidence type="ECO:0000256" key="1">
    <source>
        <dbReference type="SAM" id="MobiDB-lite"/>
    </source>
</evidence>
<evidence type="ECO:0000259" key="3">
    <source>
        <dbReference type="PROSITE" id="PS50943"/>
    </source>
</evidence>
<keyword evidence="2" id="KW-0812">Transmembrane</keyword>
<keyword evidence="2" id="KW-1133">Transmembrane helix</keyword>
<evidence type="ECO:0000313" key="5">
    <source>
        <dbReference type="Proteomes" id="UP000237797"/>
    </source>
</evidence>
<dbReference type="Gene3D" id="1.10.260.40">
    <property type="entry name" value="lambda repressor-like DNA-binding domains"/>
    <property type="match status" value="1"/>
</dbReference>
<proteinExistence type="predicted"/>
<dbReference type="EMBL" id="PVNE01000004">
    <property type="protein sequence ID" value="PRX41845.1"/>
    <property type="molecule type" value="Genomic_DNA"/>
</dbReference>